<keyword evidence="4" id="KW-0808">Transferase</keyword>
<keyword evidence="5" id="KW-0418">Kinase</keyword>
<evidence type="ECO:0000256" key="6">
    <source>
        <dbReference type="SAM" id="Coils"/>
    </source>
</evidence>
<evidence type="ECO:0000256" key="5">
    <source>
        <dbReference type="ARBA" id="ARBA00022777"/>
    </source>
</evidence>
<dbReference type="InterPro" id="IPR005467">
    <property type="entry name" value="His_kinase_dom"/>
</dbReference>
<comment type="catalytic activity">
    <reaction evidence="1">
        <text>ATP + protein L-histidine = ADP + protein N-phospho-L-histidine.</text>
        <dbReference type="EC" id="2.7.13.3"/>
    </reaction>
</comment>
<dbReference type="PANTHER" id="PTHR43047">
    <property type="entry name" value="TWO-COMPONENT HISTIDINE PROTEIN KINASE"/>
    <property type="match status" value="1"/>
</dbReference>
<evidence type="ECO:0000256" key="1">
    <source>
        <dbReference type="ARBA" id="ARBA00000085"/>
    </source>
</evidence>
<dbReference type="SMART" id="SM00387">
    <property type="entry name" value="HATPase_c"/>
    <property type="match status" value="1"/>
</dbReference>
<keyword evidence="6" id="KW-0175">Coiled coil</keyword>
<keyword evidence="3" id="KW-0597">Phosphoprotein</keyword>
<dbReference type="GO" id="GO:0005886">
    <property type="term" value="C:plasma membrane"/>
    <property type="evidence" value="ECO:0007669"/>
    <property type="project" value="TreeGrafter"/>
</dbReference>
<evidence type="ECO:0000313" key="9">
    <source>
        <dbReference type="EMBL" id="KKM82903.1"/>
    </source>
</evidence>
<feature type="transmembrane region" description="Helical" evidence="7">
    <location>
        <begin position="128"/>
        <end position="147"/>
    </location>
</feature>
<dbReference type="InterPro" id="IPR003661">
    <property type="entry name" value="HisK_dim/P_dom"/>
</dbReference>
<dbReference type="CDD" id="cd00082">
    <property type="entry name" value="HisKA"/>
    <property type="match status" value="1"/>
</dbReference>
<dbReference type="SMART" id="SM00388">
    <property type="entry name" value="HisKA"/>
    <property type="match status" value="1"/>
</dbReference>
<dbReference type="PANTHER" id="PTHR43047:SF72">
    <property type="entry name" value="OSMOSENSING HISTIDINE PROTEIN KINASE SLN1"/>
    <property type="match status" value="1"/>
</dbReference>
<protein>
    <recommendedName>
        <fullName evidence="2">histidine kinase</fullName>
        <ecNumber evidence="2">2.7.13.3</ecNumber>
    </recommendedName>
</protein>
<dbReference type="EMBL" id="LAZR01007793">
    <property type="protein sequence ID" value="KKM82903.1"/>
    <property type="molecule type" value="Genomic_DNA"/>
</dbReference>
<feature type="coiled-coil region" evidence="6">
    <location>
        <begin position="257"/>
        <end position="304"/>
    </location>
</feature>
<proteinExistence type="predicted"/>
<evidence type="ECO:0000259" key="8">
    <source>
        <dbReference type="PROSITE" id="PS50109"/>
    </source>
</evidence>
<dbReference type="Pfam" id="PF00512">
    <property type="entry name" value="HisKA"/>
    <property type="match status" value="1"/>
</dbReference>
<dbReference type="SUPFAM" id="SSF47384">
    <property type="entry name" value="Homodimeric domain of signal transducing histidine kinase"/>
    <property type="match status" value="1"/>
</dbReference>
<dbReference type="Gene3D" id="3.30.565.10">
    <property type="entry name" value="Histidine kinase-like ATPase, C-terminal domain"/>
    <property type="match status" value="1"/>
</dbReference>
<organism evidence="9">
    <name type="scientific">marine sediment metagenome</name>
    <dbReference type="NCBI Taxonomy" id="412755"/>
    <lineage>
        <taxon>unclassified sequences</taxon>
        <taxon>metagenomes</taxon>
        <taxon>ecological metagenomes</taxon>
    </lineage>
</organism>
<feature type="transmembrane region" description="Helical" evidence="7">
    <location>
        <begin position="12"/>
        <end position="29"/>
    </location>
</feature>
<dbReference type="SUPFAM" id="SSF55874">
    <property type="entry name" value="ATPase domain of HSP90 chaperone/DNA topoisomerase II/histidine kinase"/>
    <property type="match status" value="1"/>
</dbReference>
<dbReference type="Pfam" id="PF02518">
    <property type="entry name" value="HATPase_c"/>
    <property type="match status" value="1"/>
</dbReference>
<evidence type="ECO:0000256" key="3">
    <source>
        <dbReference type="ARBA" id="ARBA00022553"/>
    </source>
</evidence>
<dbReference type="InterPro" id="IPR036097">
    <property type="entry name" value="HisK_dim/P_sf"/>
</dbReference>
<comment type="caution">
    <text evidence="9">The sequence shown here is derived from an EMBL/GenBank/DDBJ whole genome shotgun (WGS) entry which is preliminary data.</text>
</comment>
<dbReference type="PRINTS" id="PR00344">
    <property type="entry name" value="BCTRLSENSOR"/>
</dbReference>
<dbReference type="InterPro" id="IPR003594">
    <property type="entry name" value="HATPase_dom"/>
</dbReference>
<sequence>MKNFLDKSKILIMGLLVGIMGIIIEFIFFNLHRFSSEVHEFFIRIVLFGIIFTFSLVLQYYSNYSRQQIQSNEKFEIEFYNENVAQRLLGYARYKIIIFGLICGILVVIIELLIFGSHEFPHEVHETLIFIMTLGTTFSLSAVFQYYSRQQIKPIQKLIESEYNLGERVKELTCLYGLSKLVENPEISQEAILQGTLDLILPAWQFPEITCARIFFDNKEFKTSNFKETEWKLSTNINVHEKVMVIEVYYIEDKPFLKEEEHLIDDLGKRLKNITEHKQMEKKLEEQNKELEKLNELKSEFLRRASHELKTPLISIKGFSNLLLTLHREELSNDIISHLIEINQGCERLEDIIKNLIESSKLESSELKIETSREDLSFLIRFCLKELQSFIKSRNHRINVNIEDKIITRFNKEQIYEVISNLLSNSIKYTPPYGEINIQTELKDKEVIVKIQDNGIGFTENEKERVFQQFGKIERYGQGLDLEIGGSGLGLFISKKIVESYGGKIWLESEGRSRGSTFNFSLPLID</sequence>
<reference evidence="9" key="1">
    <citation type="journal article" date="2015" name="Nature">
        <title>Complex archaea that bridge the gap between prokaryotes and eukaryotes.</title>
        <authorList>
            <person name="Spang A."/>
            <person name="Saw J.H."/>
            <person name="Jorgensen S.L."/>
            <person name="Zaremba-Niedzwiedzka K."/>
            <person name="Martijn J."/>
            <person name="Lind A.E."/>
            <person name="van Eijk R."/>
            <person name="Schleper C."/>
            <person name="Guy L."/>
            <person name="Ettema T.J."/>
        </authorList>
    </citation>
    <scope>NUCLEOTIDE SEQUENCE</scope>
</reference>
<evidence type="ECO:0000256" key="4">
    <source>
        <dbReference type="ARBA" id="ARBA00022679"/>
    </source>
</evidence>
<dbReference type="AlphaFoldDB" id="A0A0F9KLT8"/>
<evidence type="ECO:0000256" key="7">
    <source>
        <dbReference type="SAM" id="Phobius"/>
    </source>
</evidence>
<feature type="transmembrane region" description="Helical" evidence="7">
    <location>
        <begin position="41"/>
        <end position="61"/>
    </location>
</feature>
<feature type="domain" description="Histidine kinase" evidence="8">
    <location>
        <begin position="304"/>
        <end position="526"/>
    </location>
</feature>
<dbReference type="EC" id="2.7.13.3" evidence="2"/>
<feature type="transmembrane region" description="Helical" evidence="7">
    <location>
        <begin position="96"/>
        <end position="116"/>
    </location>
</feature>
<keyword evidence="7" id="KW-0472">Membrane</keyword>
<keyword evidence="7" id="KW-1133">Transmembrane helix</keyword>
<dbReference type="GO" id="GO:0009927">
    <property type="term" value="F:histidine phosphotransfer kinase activity"/>
    <property type="evidence" value="ECO:0007669"/>
    <property type="project" value="TreeGrafter"/>
</dbReference>
<gene>
    <name evidence="9" type="ORF">LCGC14_1314760</name>
</gene>
<accession>A0A0F9KLT8</accession>
<dbReference type="InterPro" id="IPR004358">
    <property type="entry name" value="Sig_transdc_His_kin-like_C"/>
</dbReference>
<dbReference type="InterPro" id="IPR036890">
    <property type="entry name" value="HATPase_C_sf"/>
</dbReference>
<keyword evidence="7" id="KW-0812">Transmembrane</keyword>
<dbReference type="FunFam" id="3.30.565.10:FF:000006">
    <property type="entry name" value="Sensor histidine kinase WalK"/>
    <property type="match status" value="1"/>
</dbReference>
<dbReference type="GO" id="GO:0000155">
    <property type="term" value="F:phosphorelay sensor kinase activity"/>
    <property type="evidence" value="ECO:0007669"/>
    <property type="project" value="InterPro"/>
</dbReference>
<evidence type="ECO:0000256" key="2">
    <source>
        <dbReference type="ARBA" id="ARBA00012438"/>
    </source>
</evidence>
<dbReference type="Gene3D" id="1.10.287.130">
    <property type="match status" value="1"/>
</dbReference>
<dbReference type="PROSITE" id="PS50109">
    <property type="entry name" value="HIS_KIN"/>
    <property type="match status" value="1"/>
</dbReference>
<name>A0A0F9KLT8_9ZZZZ</name>